<reference evidence="3 4" key="1">
    <citation type="submission" date="2019-02" db="EMBL/GenBank/DDBJ databases">
        <title>Genome sequencing of the rare red list fungi Dentipellis fragilis.</title>
        <authorList>
            <person name="Buettner E."/>
            <person name="Kellner H."/>
        </authorList>
    </citation>
    <scope>NUCLEOTIDE SEQUENCE [LARGE SCALE GENOMIC DNA]</scope>
    <source>
        <strain evidence="3 4">DSM 105465</strain>
    </source>
</reference>
<name>A0A4Y9Z157_9AGAM</name>
<accession>A0A4Y9Z157</accession>
<evidence type="ECO:0000256" key="1">
    <source>
        <dbReference type="SAM" id="MobiDB-lite"/>
    </source>
</evidence>
<dbReference type="AlphaFoldDB" id="A0A4Y9Z157"/>
<proteinExistence type="predicted"/>
<feature type="transmembrane region" description="Helical" evidence="2">
    <location>
        <begin position="91"/>
        <end position="114"/>
    </location>
</feature>
<feature type="region of interest" description="Disordered" evidence="1">
    <location>
        <begin position="341"/>
        <end position="382"/>
    </location>
</feature>
<sequence length="440" mass="46653">MHITPPHLAKRQQPVAPSAAGIGGQSAVAPANAPTGSLLLGSDSAAPTSVFQPLVSDGVTVTTKPVAPTTSSASPTSTPDTDSSRDSGSSISTGAVVGISVGVFAFLACLILFVRWTLKRMAPKRGVARSRNAPSPSSPSRSAPGSKGSKPEPWTKLGDDDDRWEGMEKPASAHAQPEEKDITEKTSENDGLRLFNKTPSLRSVSDEKALTSEGGHNFDMSTMPNFAKYHPELAEEYAKAPERPFATRADGSPVVSWDGETAHDSFLSLSSARVSATDAMSPTAVMARQTPQATASVLHHWESAEVLTMDDTKAEDSPEPNPFADEVENRKSVANPFFNAQSVMPVSRSNNNPFSDNHSVRTRRSSIKTARRSDVSEASTIRGNGAMQSLIAALDTPDIPDNKKRDTIRSSIQASIESGYLTAEGESVSNFPMPPTPKAV</sequence>
<keyword evidence="4" id="KW-1185">Reference proteome</keyword>
<feature type="region of interest" description="Disordered" evidence="1">
    <location>
        <begin position="1"/>
        <end position="28"/>
    </location>
</feature>
<feature type="region of interest" description="Disordered" evidence="1">
    <location>
        <begin position="419"/>
        <end position="440"/>
    </location>
</feature>
<gene>
    <name evidence="3" type="ORF">EVG20_g3522</name>
</gene>
<organism evidence="3 4">
    <name type="scientific">Dentipellis fragilis</name>
    <dbReference type="NCBI Taxonomy" id="205917"/>
    <lineage>
        <taxon>Eukaryota</taxon>
        <taxon>Fungi</taxon>
        <taxon>Dikarya</taxon>
        <taxon>Basidiomycota</taxon>
        <taxon>Agaricomycotina</taxon>
        <taxon>Agaricomycetes</taxon>
        <taxon>Russulales</taxon>
        <taxon>Hericiaceae</taxon>
        <taxon>Dentipellis</taxon>
    </lineage>
</organism>
<feature type="region of interest" description="Disordered" evidence="1">
    <location>
        <begin position="62"/>
        <end position="90"/>
    </location>
</feature>
<evidence type="ECO:0000256" key="2">
    <source>
        <dbReference type="SAM" id="Phobius"/>
    </source>
</evidence>
<dbReference type="OrthoDB" id="2670057at2759"/>
<comment type="caution">
    <text evidence="3">The sequence shown here is derived from an EMBL/GenBank/DDBJ whole genome shotgun (WGS) entry which is preliminary data.</text>
</comment>
<feature type="compositionally biased region" description="Polar residues" evidence="1">
    <location>
        <begin position="341"/>
        <end position="357"/>
    </location>
</feature>
<protein>
    <submittedName>
        <fullName evidence="3">Uncharacterized protein</fullName>
    </submittedName>
</protein>
<evidence type="ECO:0000313" key="3">
    <source>
        <dbReference type="EMBL" id="TFY68536.1"/>
    </source>
</evidence>
<keyword evidence="2" id="KW-0812">Transmembrane</keyword>
<keyword evidence="2" id="KW-0472">Membrane</keyword>
<evidence type="ECO:0000313" key="4">
    <source>
        <dbReference type="Proteomes" id="UP000298327"/>
    </source>
</evidence>
<keyword evidence="2" id="KW-1133">Transmembrane helix</keyword>
<feature type="region of interest" description="Disordered" evidence="1">
    <location>
        <begin position="123"/>
        <end position="206"/>
    </location>
</feature>
<dbReference type="Proteomes" id="UP000298327">
    <property type="component" value="Unassembled WGS sequence"/>
</dbReference>
<feature type="compositionally biased region" description="Basic and acidic residues" evidence="1">
    <location>
        <begin position="176"/>
        <end position="191"/>
    </location>
</feature>
<feature type="compositionally biased region" description="Basic residues" evidence="1">
    <location>
        <begin position="360"/>
        <end position="370"/>
    </location>
</feature>
<dbReference type="EMBL" id="SEOQ01000159">
    <property type="protein sequence ID" value="TFY68536.1"/>
    <property type="molecule type" value="Genomic_DNA"/>
</dbReference>
<feature type="compositionally biased region" description="Low complexity" evidence="1">
    <location>
        <begin position="129"/>
        <end position="148"/>
    </location>
</feature>